<reference evidence="1" key="1">
    <citation type="journal article" date="2014" name="Nat. Commun.">
        <title>The tobacco genome sequence and its comparison with those of tomato and potato.</title>
        <authorList>
            <person name="Sierro N."/>
            <person name="Battey J.N."/>
            <person name="Ouadi S."/>
            <person name="Bakaher N."/>
            <person name="Bovet L."/>
            <person name="Willig A."/>
            <person name="Goepfert S."/>
            <person name="Peitsch M.C."/>
            <person name="Ivanov N.V."/>
        </authorList>
    </citation>
    <scope>NUCLEOTIDE SEQUENCE [LARGE SCALE GENOMIC DNA]</scope>
</reference>
<dbReference type="Proteomes" id="UP000790787">
    <property type="component" value="Chromosome 6"/>
</dbReference>
<evidence type="ECO:0000313" key="2">
    <source>
        <dbReference type="RefSeq" id="XP_075112333.1"/>
    </source>
</evidence>
<proteinExistence type="predicted"/>
<protein>
    <submittedName>
        <fullName evidence="2">Uncharacterized protein LOC142182189</fullName>
    </submittedName>
</protein>
<accession>A0AC58US65</accession>
<keyword evidence="1" id="KW-1185">Reference proteome</keyword>
<reference evidence="2" key="2">
    <citation type="submission" date="2025-08" db="UniProtKB">
        <authorList>
            <consortium name="RefSeq"/>
        </authorList>
    </citation>
    <scope>IDENTIFICATION</scope>
    <source>
        <tissue evidence="2">Leaf</tissue>
    </source>
</reference>
<dbReference type="RefSeq" id="XP_075112333.1">
    <property type="nucleotide sequence ID" value="XM_075256232.1"/>
</dbReference>
<gene>
    <name evidence="2" type="primary">LOC142182189</name>
</gene>
<evidence type="ECO:0000313" key="1">
    <source>
        <dbReference type="Proteomes" id="UP000790787"/>
    </source>
</evidence>
<organism evidence="1 2">
    <name type="scientific">Nicotiana tabacum</name>
    <name type="common">Common tobacco</name>
    <dbReference type="NCBI Taxonomy" id="4097"/>
    <lineage>
        <taxon>Eukaryota</taxon>
        <taxon>Viridiplantae</taxon>
        <taxon>Streptophyta</taxon>
        <taxon>Embryophyta</taxon>
        <taxon>Tracheophyta</taxon>
        <taxon>Spermatophyta</taxon>
        <taxon>Magnoliopsida</taxon>
        <taxon>eudicotyledons</taxon>
        <taxon>Gunneridae</taxon>
        <taxon>Pentapetalae</taxon>
        <taxon>asterids</taxon>
        <taxon>lamiids</taxon>
        <taxon>Solanales</taxon>
        <taxon>Solanaceae</taxon>
        <taxon>Nicotianoideae</taxon>
        <taxon>Nicotianeae</taxon>
        <taxon>Nicotiana</taxon>
    </lineage>
</organism>
<name>A0AC58US65_TOBAC</name>
<sequence length="301" mass="33870">MTLVNAIFTGRGFQGWRRSVLIALSAKNKLGFNNGTCPAPAATSKDFQLWSRCNDIVTSWLLNSLSKDIGDSVIYSKSAKDLWNSLDLRFGQSRKENLEKSLEDERLIQFLMGLNNCYGQAWRNILMMSPLPNINHAYSLVLQDENHREIYANPLISADSSSFMIGHTVNDCYRIIGFPEDFEFINTKGSQFQVRGNRAFSSEATEENNNNYSESLSQHLSKDQFSQLVHLIKQVKVGDAGTSNPEINANVVAGTIIKYTGSCFSVFSFSTWIIDFGLSEHMCFDSNAFLYLTPLPTPFVY</sequence>